<dbReference type="InParanoid" id="A0A2K3D052"/>
<reference evidence="2 3" key="1">
    <citation type="journal article" date="2007" name="Science">
        <title>The Chlamydomonas genome reveals the evolution of key animal and plant functions.</title>
        <authorList>
            <person name="Merchant S.S."/>
            <person name="Prochnik S.E."/>
            <person name="Vallon O."/>
            <person name="Harris E.H."/>
            <person name="Karpowicz S.J."/>
            <person name="Witman G.B."/>
            <person name="Terry A."/>
            <person name="Salamov A."/>
            <person name="Fritz-Laylin L.K."/>
            <person name="Marechal-Drouard L."/>
            <person name="Marshall W.F."/>
            <person name="Qu L.H."/>
            <person name="Nelson D.R."/>
            <person name="Sanderfoot A.A."/>
            <person name="Spalding M.H."/>
            <person name="Kapitonov V.V."/>
            <person name="Ren Q."/>
            <person name="Ferris P."/>
            <person name="Lindquist E."/>
            <person name="Shapiro H."/>
            <person name="Lucas S.M."/>
            <person name="Grimwood J."/>
            <person name="Schmutz J."/>
            <person name="Cardol P."/>
            <person name="Cerutti H."/>
            <person name="Chanfreau G."/>
            <person name="Chen C.L."/>
            <person name="Cognat V."/>
            <person name="Croft M.T."/>
            <person name="Dent R."/>
            <person name="Dutcher S."/>
            <person name="Fernandez E."/>
            <person name="Fukuzawa H."/>
            <person name="Gonzalez-Ballester D."/>
            <person name="Gonzalez-Halphen D."/>
            <person name="Hallmann A."/>
            <person name="Hanikenne M."/>
            <person name="Hippler M."/>
            <person name="Inwood W."/>
            <person name="Jabbari K."/>
            <person name="Kalanon M."/>
            <person name="Kuras R."/>
            <person name="Lefebvre P.A."/>
            <person name="Lemaire S.D."/>
            <person name="Lobanov A.V."/>
            <person name="Lohr M."/>
            <person name="Manuell A."/>
            <person name="Meier I."/>
            <person name="Mets L."/>
            <person name="Mittag M."/>
            <person name="Mittelmeier T."/>
            <person name="Moroney J.V."/>
            <person name="Moseley J."/>
            <person name="Napoli C."/>
            <person name="Nedelcu A.M."/>
            <person name="Niyogi K."/>
            <person name="Novoselov S.V."/>
            <person name="Paulsen I.T."/>
            <person name="Pazour G."/>
            <person name="Purton S."/>
            <person name="Ral J.P."/>
            <person name="Riano-Pachon D.M."/>
            <person name="Riekhof W."/>
            <person name="Rymarquis L."/>
            <person name="Schroda M."/>
            <person name="Stern D."/>
            <person name="Umen J."/>
            <person name="Willows R."/>
            <person name="Wilson N."/>
            <person name="Zimmer S.L."/>
            <person name="Allmer J."/>
            <person name="Balk J."/>
            <person name="Bisova K."/>
            <person name="Chen C.J."/>
            <person name="Elias M."/>
            <person name="Gendler K."/>
            <person name="Hauser C."/>
            <person name="Lamb M.R."/>
            <person name="Ledford H."/>
            <person name="Long J.C."/>
            <person name="Minagawa J."/>
            <person name="Page M.D."/>
            <person name="Pan J."/>
            <person name="Pootakham W."/>
            <person name="Roje S."/>
            <person name="Rose A."/>
            <person name="Stahlberg E."/>
            <person name="Terauchi A.M."/>
            <person name="Yang P."/>
            <person name="Ball S."/>
            <person name="Bowler C."/>
            <person name="Dieckmann C.L."/>
            <person name="Gladyshev V.N."/>
            <person name="Green P."/>
            <person name="Jorgensen R."/>
            <person name="Mayfield S."/>
            <person name="Mueller-Roeber B."/>
            <person name="Rajamani S."/>
            <person name="Sayre R.T."/>
            <person name="Brokstein P."/>
            <person name="Dubchak I."/>
            <person name="Goodstein D."/>
            <person name="Hornick L."/>
            <person name="Huang Y.W."/>
            <person name="Jhaveri J."/>
            <person name="Luo Y."/>
            <person name="Martinez D."/>
            <person name="Ngau W.C."/>
            <person name="Otillar B."/>
            <person name="Poliakov A."/>
            <person name="Porter A."/>
            <person name="Szajkowski L."/>
            <person name="Werner G."/>
            <person name="Zhou K."/>
            <person name="Grigoriev I.V."/>
            <person name="Rokhsar D.S."/>
            <person name="Grossman A.R."/>
        </authorList>
    </citation>
    <scope>NUCLEOTIDE SEQUENCE [LARGE SCALE GENOMIC DNA]</scope>
    <source>
        <strain evidence="3">CC-503</strain>
    </source>
</reference>
<accession>A0A2K3D052</accession>
<protein>
    <submittedName>
        <fullName evidence="2">Uncharacterized protein</fullName>
    </submittedName>
</protein>
<dbReference type="GeneID" id="66055972"/>
<sequence>MCACVCAWLHVQVSFPTLRLAILSASSGTLTPQGPNVNAPDPECPNRLDLGASRVLAKSFSVAFEISCTQASAAASSGEVLFKVTSASAGPSRWFQNSVSIPLATSGCDSTCLGSGGGAESKWLRYPSIAKPFFTKPAVTGTIPAAAVAVAASPFSPPTTPAVTGTIPAAAVAVAASSFSPPTIPAVTGTIPAAAAAFAASSFSPPTIPAVTGTISPPPYPPSPSYGYGDYGYGHGYGGCGYGGYGYGHRHGGYGYGHRYGDCGYGHGYGGYGYGHGYGGYGYGHGYGGYGYGHGYGGYGYGHGYGDYGYGHGYGGYGSYGQYSHGYYGGYGPGHGY</sequence>
<feature type="chain" id="PRO_5014322892" evidence="1">
    <location>
        <begin position="22"/>
        <end position="337"/>
    </location>
</feature>
<evidence type="ECO:0000256" key="1">
    <source>
        <dbReference type="SAM" id="SignalP"/>
    </source>
</evidence>
<dbReference type="EMBL" id="CM008974">
    <property type="protein sequence ID" value="PNW73891.1"/>
    <property type="molecule type" value="Genomic_DNA"/>
</dbReference>
<name>A0A2K3D052_CHLRE</name>
<organism evidence="2 3">
    <name type="scientific">Chlamydomonas reinhardtii</name>
    <name type="common">Chlamydomonas smithii</name>
    <dbReference type="NCBI Taxonomy" id="3055"/>
    <lineage>
        <taxon>Eukaryota</taxon>
        <taxon>Viridiplantae</taxon>
        <taxon>Chlorophyta</taxon>
        <taxon>core chlorophytes</taxon>
        <taxon>Chlorophyceae</taxon>
        <taxon>CS clade</taxon>
        <taxon>Chlamydomonadales</taxon>
        <taxon>Chlamydomonadaceae</taxon>
        <taxon>Chlamydomonas</taxon>
    </lineage>
</organism>
<proteinExistence type="predicted"/>
<keyword evidence="3" id="KW-1185">Reference proteome</keyword>
<dbReference type="Proteomes" id="UP000006906">
    <property type="component" value="Chromosome 13"/>
</dbReference>
<dbReference type="KEGG" id="cre:CHLRE_13g577000v5"/>
<dbReference type="AlphaFoldDB" id="A0A2K3D052"/>
<evidence type="ECO:0000313" key="3">
    <source>
        <dbReference type="Proteomes" id="UP000006906"/>
    </source>
</evidence>
<gene>
    <name evidence="2" type="ORF">CHLRE_13g577000v5</name>
</gene>
<dbReference type="Gramene" id="PNW73891">
    <property type="protein sequence ID" value="PNW73891"/>
    <property type="gene ID" value="CHLRE_13g577000v5"/>
</dbReference>
<keyword evidence="1" id="KW-0732">Signal</keyword>
<feature type="signal peptide" evidence="1">
    <location>
        <begin position="1"/>
        <end position="21"/>
    </location>
</feature>
<evidence type="ECO:0000313" key="2">
    <source>
        <dbReference type="EMBL" id="PNW73891.1"/>
    </source>
</evidence>
<dbReference type="RefSeq" id="XP_042917453.1">
    <property type="nucleotide sequence ID" value="XM_043069478.1"/>
</dbReference>